<gene>
    <name evidence="1" type="ORF">ACFQ5N_11735</name>
</gene>
<dbReference type="InterPro" id="IPR043129">
    <property type="entry name" value="ATPase_NBD"/>
</dbReference>
<dbReference type="InterPro" id="IPR005338">
    <property type="entry name" value="Anhydro_N_Ac-Mur_kinase"/>
</dbReference>
<proteinExistence type="predicted"/>
<keyword evidence="1" id="KW-0418">Kinase</keyword>
<name>A0ABW3WRV2_9FLAO</name>
<dbReference type="PANTHER" id="PTHR30605:SF0">
    <property type="entry name" value="ANHYDRO-N-ACETYLMURAMIC ACID KINASE"/>
    <property type="match status" value="1"/>
</dbReference>
<evidence type="ECO:0000313" key="1">
    <source>
        <dbReference type="EMBL" id="MFD1294508.1"/>
    </source>
</evidence>
<keyword evidence="2" id="KW-1185">Reference proteome</keyword>
<reference evidence="2" key="1">
    <citation type="journal article" date="2019" name="Int. J. Syst. Evol. Microbiol.">
        <title>The Global Catalogue of Microorganisms (GCM) 10K type strain sequencing project: providing services to taxonomists for standard genome sequencing and annotation.</title>
        <authorList>
            <consortium name="The Broad Institute Genomics Platform"/>
            <consortium name="The Broad Institute Genome Sequencing Center for Infectious Disease"/>
            <person name="Wu L."/>
            <person name="Ma J."/>
        </authorList>
    </citation>
    <scope>NUCLEOTIDE SEQUENCE [LARGE SCALE GENOMIC DNA]</scope>
    <source>
        <strain evidence="2">CCUG 62221</strain>
    </source>
</reference>
<dbReference type="Gene3D" id="3.30.420.40">
    <property type="match status" value="2"/>
</dbReference>
<keyword evidence="1" id="KW-0808">Transferase</keyword>
<dbReference type="PANTHER" id="PTHR30605">
    <property type="entry name" value="ANHYDRO-N-ACETYLMURAMIC ACID KINASE"/>
    <property type="match status" value="1"/>
</dbReference>
<dbReference type="RefSeq" id="WP_386809743.1">
    <property type="nucleotide sequence ID" value="NZ_JBHTMV010000006.1"/>
</dbReference>
<evidence type="ECO:0000313" key="2">
    <source>
        <dbReference type="Proteomes" id="UP001597241"/>
    </source>
</evidence>
<dbReference type="NCBIfam" id="NF007144">
    <property type="entry name" value="PRK09585.2-3"/>
    <property type="match status" value="1"/>
</dbReference>
<dbReference type="EMBL" id="JBHTMV010000006">
    <property type="protein sequence ID" value="MFD1294508.1"/>
    <property type="molecule type" value="Genomic_DNA"/>
</dbReference>
<sequence length="357" mass="39758">MVVKKWKVIGLMSGTSLDGLDIVCAEIYFDGSQYDFNILEAETISYTIAWEQNLRNSFSSSKEAIENLDILYGKYLGELVNNFVEKHQISEIDFIASHGHTIFHKPNEGYTLQIGDGKTLQHKTGLNVVCDFRTQDVELGGQGAPLVPIGDQLLFSGYTYCLNLGGFANISFEKNGERIAFDICPVNIVMNHYAKQLGFDFDKGGEIARSGIIDEVLLKELNNLPFYSANIPKSLGFEFVKETIFPIIDEKNLVVSTILRTFIAHCTHQISICLNQEENSKLLITGGGAFNEFLIEQLQQITKNEIVIPEKTIVDYKEALIFALLGVLRVENKVNCLRSVTGALKNHSSGKIFKIGG</sequence>
<organism evidence="1 2">
    <name type="scientific">Lutibacter holmesii</name>
    <dbReference type="NCBI Taxonomy" id="1137985"/>
    <lineage>
        <taxon>Bacteria</taxon>
        <taxon>Pseudomonadati</taxon>
        <taxon>Bacteroidota</taxon>
        <taxon>Flavobacteriia</taxon>
        <taxon>Flavobacteriales</taxon>
        <taxon>Flavobacteriaceae</taxon>
        <taxon>Lutibacter</taxon>
    </lineage>
</organism>
<dbReference type="GO" id="GO:0016301">
    <property type="term" value="F:kinase activity"/>
    <property type="evidence" value="ECO:0007669"/>
    <property type="project" value="UniProtKB-KW"/>
</dbReference>
<accession>A0ABW3WRV2</accession>
<dbReference type="SUPFAM" id="SSF53067">
    <property type="entry name" value="Actin-like ATPase domain"/>
    <property type="match status" value="1"/>
</dbReference>
<dbReference type="EC" id="2.7.1.170" evidence="1"/>
<dbReference type="Proteomes" id="UP001597241">
    <property type="component" value="Unassembled WGS sequence"/>
</dbReference>
<protein>
    <submittedName>
        <fullName evidence="1">Anhydro-N-acetylmuramic acid kinase</fullName>
        <ecNumber evidence="1">2.7.1.170</ecNumber>
    </submittedName>
</protein>
<dbReference type="Pfam" id="PF03702">
    <property type="entry name" value="AnmK"/>
    <property type="match status" value="1"/>
</dbReference>
<comment type="caution">
    <text evidence="1">The sequence shown here is derived from an EMBL/GenBank/DDBJ whole genome shotgun (WGS) entry which is preliminary data.</text>
</comment>